<dbReference type="PANTHER" id="PTHR11877:SF74">
    <property type="entry name" value="TYPE III POLYKETIDE SYNTHASE B"/>
    <property type="match status" value="1"/>
</dbReference>
<dbReference type="InterPro" id="IPR012328">
    <property type="entry name" value="Chalcone/stilbene_synt_C"/>
</dbReference>
<dbReference type="SUPFAM" id="SSF53901">
    <property type="entry name" value="Thiolase-like"/>
    <property type="match status" value="1"/>
</dbReference>
<evidence type="ECO:0000256" key="5">
    <source>
        <dbReference type="PROSITE-ProRule" id="PRU00325"/>
    </source>
</evidence>
<dbReference type="Pfam" id="PF00195">
    <property type="entry name" value="Chal_sti_synt_N"/>
    <property type="match status" value="1"/>
</dbReference>
<dbReference type="Proteomes" id="UP001054889">
    <property type="component" value="Unassembled WGS sequence"/>
</dbReference>
<dbReference type="InterPro" id="IPR011141">
    <property type="entry name" value="Polyketide_synthase_type-III"/>
</dbReference>
<dbReference type="InterPro" id="IPR007527">
    <property type="entry name" value="Znf_SWIM"/>
</dbReference>
<dbReference type="GO" id="GO:0016747">
    <property type="term" value="F:acyltransferase activity, transferring groups other than amino-acyl groups"/>
    <property type="evidence" value="ECO:0007669"/>
    <property type="project" value="InterPro"/>
</dbReference>
<sequence length="530" mass="56879">MPGTDFRLASLLGLSPSVQRTMMYLNGCSSGSAALRVAKDVAENNLGARVLVACADLSLIGFRSPHESRLDTLIMQALFGDGAGAVIVGAGCKKSDGEHPLFEMVSSSQTVIPGSENDAAGKLGEDGLVFCPSPKMPALVRQHVEQALVEAFTPLGFGGRWNDMFWAVHPGGSAILNSVEAALALEPGKLAASRHVLAEYGNMSGVSVMFVLDELRRCRDKPPPGALGVLLGLGPLSPSDMDWIPSPISFATISANFPLPSSVPEIPGGICFVGDSANDGFVGWRSGGRRCSLGVLACGTEETAVGELGDSHAGGSNPAPEVAARPGEGSGSKRRCFTCTGRQHSLRHWLLHLVAGISVAFLCLNKKEIENVAQFEIMEILESDDYTKYMVSAREGSKMFYVSCDDEVTLTDVRCSCRKFECQGLPCCHIMVVLIRLVFEDASSDEIVRWKELLVSDWNNKKRKIDDSVEKSSPTLEATPISVLDPEEVMSKGAPKKMKSFLGSKGIQRVRECSQCHGTNHDKRTCGKKR</sequence>
<dbReference type="Pfam" id="PF04434">
    <property type="entry name" value="SWIM"/>
    <property type="match status" value="1"/>
</dbReference>
<evidence type="ECO:0000256" key="3">
    <source>
        <dbReference type="ARBA" id="ARBA00022771"/>
    </source>
</evidence>
<accession>A0AAV5D3P1</accession>
<keyword evidence="3 5" id="KW-0863">Zinc-finger</keyword>
<dbReference type="InterPro" id="IPR016039">
    <property type="entry name" value="Thiolase-like"/>
</dbReference>
<proteinExistence type="inferred from homology"/>
<dbReference type="PROSITE" id="PS50966">
    <property type="entry name" value="ZF_SWIM"/>
    <property type="match status" value="1"/>
</dbReference>
<dbReference type="InterPro" id="IPR001099">
    <property type="entry name" value="Chalcone/stilbene_synt_N"/>
</dbReference>
<reference evidence="9" key="1">
    <citation type="journal article" date="2018" name="DNA Res.">
        <title>Multiple hybrid de novo genome assembly of finger millet, an orphan allotetraploid crop.</title>
        <authorList>
            <person name="Hatakeyama M."/>
            <person name="Aluri S."/>
            <person name="Balachadran M.T."/>
            <person name="Sivarajan S.R."/>
            <person name="Patrignani A."/>
            <person name="Gruter S."/>
            <person name="Poveda L."/>
            <person name="Shimizu-Inatsugi R."/>
            <person name="Baeten J."/>
            <person name="Francoijs K.J."/>
            <person name="Nataraja K.N."/>
            <person name="Reddy Y.A.N."/>
            <person name="Phadnis S."/>
            <person name="Ravikumar R.L."/>
            <person name="Schlapbach R."/>
            <person name="Sreeman S.M."/>
            <person name="Shimizu K.K."/>
        </authorList>
    </citation>
    <scope>NUCLEOTIDE SEQUENCE</scope>
</reference>
<comment type="caution">
    <text evidence="9">The sequence shown here is derived from an EMBL/GenBank/DDBJ whole genome shotgun (WGS) entry which is preliminary data.</text>
</comment>
<keyword evidence="4" id="KW-0862">Zinc</keyword>
<dbReference type="InterPro" id="IPR006564">
    <property type="entry name" value="Znf_PMZ"/>
</dbReference>
<dbReference type="Gene3D" id="3.40.47.10">
    <property type="match status" value="2"/>
</dbReference>
<dbReference type="PANTHER" id="PTHR11877">
    <property type="entry name" value="HYDROXYMETHYLGLUTARYL-COA SYNTHASE"/>
    <property type="match status" value="1"/>
</dbReference>
<dbReference type="SMART" id="SM00575">
    <property type="entry name" value="ZnF_PMZ"/>
    <property type="match status" value="1"/>
</dbReference>
<evidence type="ECO:0000259" key="8">
    <source>
        <dbReference type="PROSITE" id="PS50966"/>
    </source>
</evidence>
<gene>
    <name evidence="9" type="primary">ga22303</name>
    <name evidence="9" type="ORF">PR202_ga22303</name>
</gene>
<keyword evidence="10" id="KW-1185">Reference proteome</keyword>
<organism evidence="9 10">
    <name type="scientific">Eleusine coracana subsp. coracana</name>
    <dbReference type="NCBI Taxonomy" id="191504"/>
    <lineage>
        <taxon>Eukaryota</taxon>
        <taxon>Viridiplantae</taxon>
        <taxon>Streptophyta</taxon>
        <taxon>Embryophyta</taxon>
        <taxon>Tracheophyta</taxon>
        <taxon>Spermatophyta</taxon>
        <taxon>Magnoliopsida</taxon>
        <taxon>Liliopsida</taxon>
        <taxon>Poales</taxon>
        <taxon>Poaceae</taxon>
        <taxon>PACMAD clade</taxon>
        <taxon>Chloridoideae</taxon>
        <taxon>Cynodonteae</taxon>
        <taxon>Eleusininae</taxon>
        <taxon>Eleusine</taxon>
    </lineage>
</organism>
<keyword evidence="6" id="KW-0808">Transferase</keyword>
<evidence type="ECO:0000256" key="6">
    <source>
        <dbReference type="RuleBase" id="RU003633"/>
    </source>
</evidence>
<dbReference type="Pfam" id="PF02797">
    <property type="entry name" value="Chal_sti_synt_C"/>
    <property type="match status" value="1"/>
</dbReference>
<keyword evidence="2" id="KW-0479">Metal-binding</keyword>
<evidence type="ECO:0000256" key="7">
    <source>
        <dbReference type="SAM" id="MobiDB-lite"/>
    </source>
</evidence>
<keyword evidence="6" id="KW-0012">Acyltransferase</keyword>
<feature type="domain" description="SWIM-type" evidence="8">
    <location>
        <begin position="400"/>
        <end position="438"/>
    </location>
</feature>
<name>A0AAV5D3P1_ELECO</name>
<comment type="similarity">
    <text evidence="1 6">Belongs to the thiolase-like superfamily. Chalcone/stilbene synthases family.</text>
</comment>
<dbReference type="EMBL" id="BQKI01000011">
    <property type="protein sequence ID" value="GJN04733.1"/>
    <property type="molecule type" value="Genomic_DNA"/>
</dbReference>
<dbReference type="GO" id="GO:0030639">
    <property type="term" value="P:polyketide biosynthetic process"/>
    <property type="evidence" value="ECO:0007669"/>
    <property type="project" value="TreeGrafter"/>
</dbReference>
<dbReference type="GO" id="GO:0008270">
    <property type="term" value="F:zinc ion binding"/>
    <property type="evidence" value="ECO:0007669"/>
    <property type="project" value="UniProtKB-KW"/>
</dbReference>
<protein>
    <recommendedName>
        <fullName evidence="8">SWIM-type domain-containing protein</fullName>
    </recommendedName>
</protein>
<dbReference type="AlphaFoldDB" id="A0AAV5D3P1"/>
<evidence type="ECO:0000313" key="10">
    <source>
        <dbReference type="Proteomes" id="UP001054889"/>
    </source>
</evidence>
<evidence type="ECO:0000256" key="1">
    <source>
        <dbReference type="ARBA" id="ARBA00005531"/>
    </source>
</evidence>
<evidence type="ECO:0000313" key="9">
    <source>
        <dbReference type="EMBL" id="GJN04733.1"/>
    </source>
</evidence>
<reference evidence="9" key="2">
    <citation type="submission" date="2021-12" db="EMBL/GenBank/DDBJ databases">
        <title>Resequencing data analysis of finger millet.</title>
        <authorList>
            <person name="Hatakeyama M."/>
            <person name="Aluri S."/>
            <person name="Balachadran M.T."/>
            <person name="Sivarajan S.R."/>
            <person name="Poveda L."/>
            <person name="Shimizu-Inatsugi R."/>
            <person name="Schlapbach R."/>
            <person name="Sreeman S.M."/>
            <person name="Shimizu K.K."/>
        </authorList>
    </citation>
    <scope>NUCLEOTIDE SEQUENCE</scope>
</reference>
<evidence type="ECO:0000256" key="2">
    <source>
        <dbReference type="ARBA" id="ARBA00022723"/>
    </source>
</evidence>
<feature type="region of interest" description="Disordered" evidence="7">
    <location>
        <begin position="307"/>
        <end position="329"/>
    </location>
</feature>
<evidence type="ECO:0000256" key="4">
    <source>
        <dbReference type="ARBA" id="ARBA00022833"/>
    </source>
</evidence>